<dbReference type="InterPro" id="IPR036291">
    <property type="entry name" value="NAD(P)-bd_dom_sf"/>
</dbReference>
<accession>A0A5D9C8W6</accession>
<dbReference type="SUPFAM" id="SSF51735">
    <property type="entry name" value="NAD(P)-binding Rossmann-fold domains"/>
    <property type="match status" value="1"/>
</dbReference>
<evidence type="ECO:0000256" key="1">
    <source>
        <dbReference type="ARBA" id="ARBA00023027"/>
    </source>
</evidence>
<sequence>MSSILIFGPGYTASRIAAALNACGWHVAMVGRSAIGDLAAVSAQIAAATHILSSVPPDADGDPVLVRHADALAASDARWIGYLSSSGVYGDTGGAWVDETAPVGGGRRSARTDADLAWQALHAQVRVFRLPGIYGPGRSPLDRVREGKAHRIDLPGQVFSRIHVDDIVGGVLASVDRGPAGVFNIADDRPVPQNKVIAYASALLGVAPPPLLTLAEAKLSPAAAAFYAENRRVSAGKARRLLGWRPLYPDYRAGLAALSAMTSPISANADPAIAGSDQR</sequence>
<organism evidence="2 3">
    <name type="scientific">Sphingomonas montanisoli</name>
    <dbReference type="NCBI Taxonomy" id="2606412"/>
    <lineage>
        <taxon>Bacteria</taxon>
        <taxon>Pseudomonadati</taxon>
        <taxon>Pseudomonadota</taxon>
        <taxon>Alphaproteobacteria</taxon>
        <taxon>Sphingomonadales</taxon>
        <taxon>Sphingomonadaceae</taxon>
        <taxon>Sphingomonas</taxon>
    </lineage>
</organism>
<dbReference type="AlphaFoldDB" id="A0A5D9C8W6"/>
<gene>
    <name evidence="2" type="ORF">FYJ91_15980</name>
</gene>
<dbReference type="Proteomes" id="UP000322077">
    <property type="component" value="Unassembled WGS sequence"/>
</dbReference>
<dbReference type="RefSeq" id="WP_149523228.1">
    <property type="nucleotide sequence ID" value="NZ_VTOU01000003.1"/>
</dbReference>
<protein>
    <submittedName>
        <fullName evidence="2">SDR family NAD(P)-dependent oxidoreductase</fullName>
    </submittedName>
</protein>
<dbReference type="EMBL" id="VTOU01000003">
    <property type="protein sequence ID" value="TZG26425.1"/>
    <property type="molecule type" value="Genomic_DNA"/>
</dbReference>
<name>A0A5D9C8W6_9SPHN</name>
<evidence type="ECO:0000313" key="2">
    <source>
        <dbReference type="EMBL" id="TZG26425.1"/>
    </source>
</evidence>
<dbReference type="Gene3D" id="3.40.50.720">
    <property type="entry name" value="NAD(P)-binding Rossmann-like Domain"/>
    <property type="match status" value="1"/>
</dbReference>
<keyword evidence="3" id="KW-1185">Reference proteome</keyword>
<evidence type="ECO:0000313" key="3">
    <source>
        <dbReference type="Proteomes" id="UP000322077"/>
    </source>
</evidence>
<reference evidence="2 3" key="1">
    <citation type="submission" date="2019-08" db="EMBL/GenBank/DDBJ databases">
        <authorList>
            <person name="Wang G."/>
            <person name="Xu Z."/>
        </authorList>
    </citation>
    <scope>NUCLEOTIDE SEQUENCE [LARGE SCALE GENOMIC DNA]</scope>
    <source>
        <strain evidence="2 3">ZX</strain>
    </source>
</reference>
<comment type="caution">
    <text evidence="2">The sequence shown here is derived from an EMBL/GenBank/DDBJ whole genome shotgun (WGS) entry which is preliminary data.</text>
</comment>
<proteinExistence type="predicted"/>
<keyword evidence="1" id="KW-0520">NAD</keyword>
<dbReference type="PANTHER" id="PTHR43574">
    <property type="entry name" value="EPIMERASE-RELATED"/>
    <property type="match status" value="1"/>
</dbReference>